<evidence type="ECO:0000313" key="11">
    <source>
        <dbReference type="Proteomes" id="UP000588068"/>
    </source>
</evidence>
<protein>
    <recommendedName>
        <fullName evidence="3">Arginine/agmatine antiporter</fullName>
    </recommendedName>
</protein>
<feature type="transmembrane region" description="Helical" evidence="9">
    <location>
        <begin position="409"/>
        <end position="428"/>
    </location>
</feature>
<dbReference type="PANTHER" id="PTHR42770">
    <property type="entry name" value="AMINO ACID TRANSPORTER-RELATED"/>
    <property type="match status" value="1"/>
</dbReference>
<dbReference type="GO" id="GO:0005886">
    <property type="term" value="C:plasma membrane"/>
    <property type="evidence" value="ECO:0007669"/>
    <property type="project" value="UniProtKB-SubCell"/>
</dbReference>
<accession>A0A841HT32</accession>
<feature type="transmembrane region" description="Helical" evidence="9">
    <location>
        <begin position="227"/>
        <end position="248"/>
    </location>
</feature>
<comment type="similarity">
    <text evidence="2">Belongs to the amino acid-polyamine-organocation (APC) superfamily. Basic amino acid/polyamine antiporter (APA) (TC 2.A.3.2) family.</text>
</comment>
<reference evidence="10 11" key="1">
    <citation type="submission" date="2020-08" db="EMBL/GenBank/DDBJ databases">
        <title>Genomic Encyclopedia of Type Strains, Phase IV (KMG-IV): sequencing the most valuable type-strain genomes for metagenomic binning, comparative biology and taxonomic classification.</title>
        <authorList>
            <person name="Goeker M."/>
        </authorList>
    </citation>
    <scope>NUCLEOTIDE SEQUENCE [LARGE SCALE GENOMIC DNA]</scope>
    <source>
        <strain evidence="10 11">DSM 26723</strain>
    </source>
</reference>
<feature type="transmembrane region" description="Helical" evidence="9">
    <location>
        <begin position="12"/>
        <end position="33"/>
    </location>
</feature>
<evidence type="ECO:0000256" key="7">
    <source>
        <dbReference type="ARBA" id="ARBA00023136"/>
    </source>
</evidence>
<dbReference type="PIRSF" id="PIRSF006060">
    <property type="entry name" value="AA_transporter"/>
    <property type="match status" value="1"/>
</dbReference>
<feature type="transmembrane region" description="Helical" evidence="9">
    <location>
        <begin position="324"/>
        <end position="345"/>
    </location>
</feature>
<organism evidence="10 11">
    <name type="scientific">Povalibacter uvarum</name>
    <dbReference type="NCBI Taxonomy" id="732238"/>
    <lineage>
        <taxon>Bacteria</taxon>
        <taxon>Pseudomonadati</taxon>
        <taxon>Pseudomonadota</taxon>
        <taxon>Gammaproteobacteria</taxon>
        <taxon>Steroidobacterales</taxon>
        <taxon>Steroidobacteraceae</taxon>
        <taxon>Povalibacter</taxon>
    </lineage>
</organism>
<keyword evidence="7 9" id="KW-0472">Membrane</keyword>
<keyword evidence="5 9" id="KW-0812">Transmembrane</keyword>
<feature type="transmembrane region" description="Helical" evidence="9">
    <location>
        <begin position="386"/>
        <end position="403"/>
    </location>
</feature>
<dbReference type="PANTHER" id="PTHR42770:SF18">
    <property type="entry name" value="ARGININE_AGMATINE ANTIPORTER"/>
    <property type="match status" value="1"/>
</dbReference>
<feature type="transmembrane region" description="Helical" evidence="9">
    <location>
        <begin position="351"/>
        <end position="374"/>
    </location>
</feature>
<gene>
    <name evidence="10" type="ORF">HNQ60_004052</name>
</gene>
<evidence type="ECO:0000313" key="10">
    <source>
        <dbReference type="EMBL" id="MBB6095162.1"/>
    </source>
</evidence>
<evidence type="ECO:0000256" key="8">
    <source>
        <dbReference type="ARBA" id="ARBA00045636"/>
    </source>
</evidence>
<comment type="caution">
    <text evidence="10">The sequence shown here is derived from an EMBL/GenBank/DDBJ whole genome shotgun (WGS) entry which is preliminary data.</text>
</comment>
<evidence type="ECO:0000256" key="2">
    <source>
        <dbReference type="ARBA" id="ARBA00008220"/>
    </source>
</evidence>
<evidence type="ECO:0000256" key="9">
    <source>
        <dbReference type="SAM" id="Phobius"/>
    </source>
</evidence>
<dbReference type="EMBL" id="JACHHZ010000005">
    <property type="protein sequence ID" value="MBB6095162.1"/>
    <property type="molecule type" value="Genomic_DNA"/>
</dbReference>
<feature type="transmembrane region" description="Helical" evidence="9">
    <location>
        <begin position="153"/>
        <end position="171"/>
    </location>
</feature>
<sequence>MSTAGRKMSLTQATMLVAGNMIGTGVFLLPVNLAHVGGIAIFGWLIATAGVAALGLTFAKLGELNPQEGGPYAYARDFLGPYAGFQTNYVYWFGNWIGNIAIAVAAIGYLAELIPAITEPPASVIATALLIWLLTFANILGPRVVGALEAWTMALALIPILAIAFFGWFWFDTTTFLSGWNVSGESNGEAISRAASMALWAYMGIESAAVSAGVIENPKRNIPLATLIGLALAAVIYVLSSSVIMGILPNEELRTSHAPFAEAARLAIGTSGAVIISVCAVLKSVGSLGGWMLLVGQSAKAAADDGMFPKVFARLNTNGVPGHGLIIVAVLMTIVLFATMSPTIADQFTHIVDLAVVLVIVPYVYSAVAVVKVIHDHKLPAATFRTYKYIAIVAVIYCLWVIIGGEPKTVVRAMVALLISVPLYPYFIRSMEEAAQRKAQRAAVIETPHASAVPGAAH</sequence>
<comment type="subcellular location">
    <subcellularLocation>
        <location evidence="1">Cell membrane</location>
        <topology evidence="1">Multi-pass membrane protein</topology>
    </subcellularLocation>
</comment>
<dbReference type="InterPro" id="IPR050367">
    <property type="entry name" value="APC_superfamily"/>
</dbReference>
<evidence type="ECO:0000256" key="4">
    <source>
        <dbReference type="ARBA" id="ARBA00022475"/>
    </source>
</evidence>
<evidence type="ECO:0000256" key="6">
    <source>
        <dbReference type="ARBA" id="ARBA00022989"/>
    </source>
</evidence>
<evidence type="ECO:0000256" key="3">
    <source>
        <dbReference type="ARBA" id="ARBA00021069"/>
    </source>
</evidence>
<proteinExistence type="inferred from homology"/>
<dbReference type="Pfam" id="PF13520">
    <property type="entry name" value="AA_permease_2"/>
    <property type="match status" value="1"/>
</dbReference>
<name>A0A841HT32_9GAMM</name>
<dbReference type="RefSeq" id="WP_184334565.1">
    <property type="nucleotide sequence ID" value="NZ_JACHHZ010000005.1"/>
</dbReference>
<dbReference type="GO" id="GO:0022857">
    <property type="term" value="F:transmembrane transporter activity"/>
    <property type="evidence" value="ECO:0007669"/>
    <property type="project" value="InterPro"/>
</dbReference>
<keyword evidence="4" id="KW-1003">Cell membrane</keyword>
<dbReference type="AlphaFoldDB" id="A0A841HT32"/>
<evidence type="ECO:0000256" key="5">
    <source>
        <dbReference type="ARBA" id="ARBA00022692"/>
    </source>
</evidence>
<keyword evidence="6 9" id="KW-1133">Transmembrane helix</keyword>
<dbReference type="Proteomes" id="UP000588068">
    <property type="component" value="Unassembled WGS sequence"/>
</dbReference>
<feature type="transmembrane region" description="Helical" evidence="9">
    <location>
        <begin position="39"/>
        <end position="59"/>
    </location>
</feature>
<feature type="transmembrane region" description="Helical" evidence="9">
    <location>
        <begin position="89"/>
        <end position="110"/>
    </location>
</feature>
<feature type="transmembrane region" description="Helical" evidence="9">
    <location>
        <begin position="122"/>
        <end position="141"/>
    </location>
</feature>
<dbReference type="InterPro" id="IPR002293">
    <property type="entry name" value="AA/rel_permease1"/>
</dbReference>
<dbReference type="Gene3D" id="1.20.1740.10">
    <property type="entry name" value="Amino acid/polyamine transporter I"/>
    <property type="match status" value="1"/>
</dbReference>
<evidence type="ECO:0000256" key="1">
    <source>
        <dbReference type="ARBA" id="ARBA00004651"/>
    </source>
</evidence>
<comment type="function">
    <text evidence="8">Major component of the acid-resistance (AR) system allowing enteric pathogens to survive the acidic environment in the stomach. Exchanges extracellular arginine for its intracellular decarboxylation product agmatine (Agm) thereby expelling intracellular protons. Probably undergoes several conformational states in order to translocate the substrate across the membrane; keeps the substrate accessible to only 1 side of the membrane at a time by opening and closing 3 membrane-internal gates.</text>
</comment>
<keyword evidence="11" id="KW-1185">Reference proteome</keyword>